<dbReference type="AlphaFoldDB" id="A0A0H3D3A9"/>
<proteinExistence type="predicted"/>
<dbReference type="Proteomes" id="UP000000328">
    <property type="component" value="Chromosome"/>
</dbReference>
<dbReference type="RefSeq" id="WP_013224720.1">
    <property type="nucleotide sequence ID" value="NC_014318.1"/>
</dbReference>
<sequence length="131" mass="14541">MSDHLRLLTLTDTSNAVDFPLVVPRPTPEGFFHALVPRSRLNVILSWQAPGRGVLFLTLSRAIRADDDDWTRIVRENRELFTLGPGHPKGGQAVACWVGETAACLSGRRTLPELIDLAVTLEPLGHEHQDR</sequence>
<evidence type="ECO:0000313" key="1">
    <source>
        <dbReference type="EMBL" id="ADJ44647.1"/>
    </source>
</evidence>
<dbReference type="EMBL" id="CP002000">
    <property type="protein sequence ID" value="ADJ44647.1"/>
    <property type="molecule type" value="Genomic_DNA"/>
</dbReference>
<reference evidence="1 2" key="1">
    <citation type="journal article" date="2010" name="Cell Res.">
        <title>Complete genome sequence of the rifamycin SV-producing Amycolatopsis mediterranei U32 revealed its genetic characteristics in phylogeny and metabolism.</title>
        <authorList>
            <person name="Zhao W."/>
            <person name="Zhong Y."/>
            <person name="Yuan H."/>
            <person name="Wang J."/>
            <person name="Zheng H."/>
            <person name="Wang Y."/>
            <person name="Cen X."/>
            <person name="Xu F."/>
            <person name="Bai J."/>
            <person name="Han X."/>
            <person name="Lu G."/>
            <person name="Zhu Y."/>
            <person name="Shao Z."/>
            <person name="Yan H."/>
            <person name="Li C."/>
            <person name="Peng N."/>
            <person name="Zhang Z."/>
            <person name="Zhang Y."/>
            <person name="Lin W."/>
            <person name="Fan Y."/>
            <person name="Qin Z."/>
            <person name="Hu Y."/>
            <person name="Zhu B."/>
            <person name="Wang S."/>
            <person name="Ding X."/>
            <person name="Zhao G.P."/>
        </authorList>
    </citation>
    <scope>NUCLEOTIDE SEQUENCE [LARGE SCALE GENOMIC DNA]</scope>
    <source>
        <strain evidence="2">U-32</strain>
    </source>
</reference>
<dbReference type="PATRIC" id="fig|749927.5.peg.2944"/>
<dbReference type="HOGENOM" id="CLU_1923154_0_0_11"/>
<name>A0A0H3D3A9_AMYMU</name>
<gene>
    <name evidence="1" type="ordered locus">AMED_2853</name>
</gene>
<evidence type="ECO:0000313" key="2">
    <source>
        <dbReference type="Proteomes" id="UP000000328"/>
    </source>
</evidence>
<protein>
    <submittedName>
        <fullName evidence="1">Uncharacterized protein</fullName>
    </submittedName>
</protein>
<dbReference type="KEGG" id="amd:AMED_2853"/>
<organism evidence="1 2">
    <name type="scientific">Amycolatopsis mediterranei (strain U-32)</name>
    <dbReference type="NCBI Taxonomy" id="749927"/>
    <lineage>
        <taxon>Bacteria</taxon>
        <taxon>Bacillati</taxon>
        <taxon>Actinomycetota</taxon>
        <taxon>Actinomycetes</taxon>
        <taxon>Pseudonocardiales</taxon>
        <taxon>Pseudonocardiaceae</taxon>
        <taxon>Amycolatopsis</taxon>
    </lineage>
</organism>
<dbReference type="GeneID" id="92870627"/>
<accession>A0A0H3D3A9</accession>